<gene>
    <name evidence="6" type="ORF">QBZ16_004099</name>
</gene>
<accession>A0AAD9IK97</accession>
<organism evidence="6 7">
    <name type="scientific">Prototheca wickerhamii</name>
    <dbReference type="NCBI Taxonomy" id="3111"/>
    <lineage>
        <taxon>Eukaryota</taxon>
        <taxon>Viridiplantae</taxon>
        <taxon>Chlorophyta</taxon>
        <taxon>core chlorophytes</taxon>
        <taxon>Trebouxiophyceae</taxon>
        <taxon>Chlorellales</taxon>
        <taxon>Chlorellaceae</taxon>
        <taxon>Prototheca</taxon>
    </lineage>
</organism>
<evidence type="ECO:0000256" key="1">
    <source>
        <dbReference type="ARBA" id="ARBA00008416"/>
    </source>
</evidence>
<comment type="cofactor">
    <cofactor evidence="2">
        <name>Fe cation</name>
        <dbReference type="ChEBI" id="CHEBI:24875"/>
    </cofactor>
    <text evidence="2">Binds 1 Fe cation per subunit.</text>
</comment>
<evidence type="ECO:0000313" key="6">
    <source>
        <dbReference type="EMBL" id="KAK2078230.1"/>
    </source>
</evidence>
<evidence type="ECO:0000256" key="2">
    <source>
        <dbReference type="PIRSR" id="PIRSR006232-1"/>
    </source>
</evidence>
<dbReference type="GO" id="GO:0046872">
    <property type="term" value="F:metal ion binding"/>
    <property type="evidence" value="ECO:0007669"/>
    <property type="project" value="UniProtKB-KW"/>
</dbReference>
<comment type="similarity">
    <text evidence="1 3">Belongs to the pirin family.</text>
</comment>
<feature type="domain" description="Pirin C-terminal" evidence="5">
    <location>
        <begin position="198"/>
        <end position="259"/>
    </location>
</feature>
<comment type="caution">
    <text evidence="6">The sequence shown here is derived from an EMBL/GenBank/DDBJ whole genome shotgun (WGS) entry which is preliminary data.</text>
</comment>
<evidence type="ECO:0000256" key="3">
    <source>
        <dbReference type="RuleBase" id="RU003457"/>
    </source>
</evidence>
<dbReference type="InterPro" id="IPR003829">
    <property type="entry name" value="Pirin_N_dom"/>
</dbReference>
<keyword evidence="2" id="KW-0479">Metal-binding</keyword>
<dbReference type="InterPro" id="IPR011051">
    <property type="entry name" value="RmlC_Cupin_sf"/>
</dbReference>
<dbReference type="PANTHER" id="PTHR13903">
    <property type="entry name" value="PIRIN-RELATED"/>
    <property type="match status" value="1"/>
</dbReference>
<dbReference type="AlphaFoldDB" id="A0AAD9IK97"/>
<dbReference type="InterPro" id="IPR014710">
    <property type="entry name" value="RmlC-like_jellyroll"/>
</dbReference>
<dbReference type="Pfam" id="PF02678">
    <property type="entry name" value="Pirin"/>
    <property type="match status" value="1"/>
</dbReference>
<feature type="domain" description="Pirin N-terminal" evidence="4">
    <location>
        <begin position="22"/>
        <end position="121"/>
    </location>
</feature>
<dbReference type="CDD" id="cd02247">
    <property type="entry name" value="cupin_pirin_C"/>
    <property type="match status" value="1"/>
</dbReference>
<dbReference type="Gene3D" id="2.60.120.10">
    <property type="entry name" value="Jelly Rolls"/>
    <property type="match status" value="1"/>
</dbReference>
<keyword evidence="7" id="KW-1185">Reference proteome</keyword>
<reference evidence="6" key="1">
    <citation type="submission" date="2021-01" db="EMBL/GenBank/DDBJ databases">
        <authorList>
            <person name="Eckstrom K.M.E."/>
        </authorList>
    </citation>
    <scope>NUCLEOTIDE SEQUENCE</scope>
    <source>
        <strain evidence="6">UVCC 0001</strain>
    </source>
</reference>
<protein>
    <recommendedName>
        <fullName evidence="8">Pirin family protein</fullName>
    </recommendedName>
</protein>
<dbReference type="SUPFAM" id="SSF51182">
    <property type="entry name" value="RmlC-like cupins"/>
    <property type="match status" value="1"/>
</dbReference>
<feature type="binding site" evidence="2">
    <location>
        <position position="59"/>
    </location>
    <ligand>
        <name>Fe cation</name>
        <dbReference type="ChEBI" id="CHEBI:24875"/>
    </ligand>
</feature>
<dbReference type="PANTHER" id="PTHR13903:SF8">
    <property type="entry name" value="PIRIN"/>
    <property type="match status" value="1"/>
</dbReference>
<feature type="binding site" evidence="2">
    <location>
        <position position="103"/>
    </location>
    <ligand>
        <name>Fe cation</name>
        <dbReference type="ChEBI" id="CHEBI:24875"/>
    </ligand>
</feature>
<dbReference type="CDD" id="cd02909">
    <property type="entry name" value="cupin_pirin_N"/>
    <property type="match status" value="1"/>
</dbReference>
<proteinExistence type="inferred from homology"/>
<evidence type="ECO:0000259" key="5">
    <source>
        <dbReference type="Pfam" id="PF05726"/>
    </source>
</evidence>
<dbReference type="EMBL" id="JASFZW010000005">
    <property type="protein sequence ID" value="KAK2078230.1"/>
    <property type="molecule type" value="Genomic_DNA"/>
</dbReference>
<feature type="binding site" evidence="2">
    <location>
        <position position="61"/>
    </location>
    <ligand>
        <name>Fe cation</name>
        <dbReference type="ChEBI" id="CHEBI:24875"/>
    </ligand>
</feature>
<dbReference type="InterPro" id="IPR012093">
    <property type="entry name" value="Pirin"/>
</dbReference>
<feature type="binding site" evidence="2">
    <location>
        <position position="105"/>
    </location>
    <ligand>
        <name>Fe cation</name>
        <dbReference type="ChEBI" id="CHEBI:24875"/>
    </ligand>
</feature>
<dbReference type="Proteomes" id="UP001255856">
    <property type="component" value="Unassembled WGS sequence"/>
</dbReference>
<sequence>MSAPRSVVKVVRGTKQFDGAGVRLCRSIGSGALRNLDPFLMLDEIKLPADQATAGFPSHPHRGFETCSIMLTGAMEHRDSYGNHGVIRDGGVQWMTAGRGIIHSEMPKVTTGMLHGFQLWINLPAKDKMVKPRYQDLQAADIPVVEGAGHSVRVMAGELEGARGPLTLRNPGTLLDVRLEAGAEWSADIDPAWNGFAYHLFVWGNDGATVTAKAAPSAPLKFLMAFGKPIGEPIVQYGPFVMNSELEIQQAFADYQSGALQNPNDDVWAAEE</sequence>
<name>A0AAD9IK97_PROWI</name>
<keyword evidence="2" id="KW-0408">Iron</keyword>
<evidence type="ECO:0008006" key="8">
    <source>
        <dbReference type="Google" id="ProtNLM"/>
    </source>
</evidence>
<evidence type="ECO:0000313" key="7">
    <source>
        <dbReference type="Proteomes" id="UP001255856"/>
    </source>
</evidence>
<dbReference type="Pfam" id="PF05726">
    <property type="entry name" value="Pirin_C"/>
    <property type="match status" value="1"/>
</dbReference>
<dbReference type="PIRSF" id="PIRSF006232">
    <property type="entry name" value="Pirin"/>
    <property type="match status" value="1"/>
</dbReference>
<evidence type="ECO:0000259" key="4">
    <source>
        <dbReference type="Pfam" id="PF02678"/>
    </source>
</evidence>
<dbReference type="InterPro" id="IPR008778">
    <property type="entry name" value="Pirin_C_dom"/>
</dbReference>